<dbReference type="RefSeq" id="WP_275089152.1">
    <property type="nucleotide sequence ID" value="NZ_CP119078.1"/>
</dbReference>
<reference evidence="1 2" key="1">
    <citation type="submission" date="2023-02" db="EMBL/GenBank/DDBJ databases">
        <title>Genome Sequence of L. cardiaca H63T.</title>
        <authorList>
            <person name="Lopez A.E."/>
            <person name="Cianciotto N.P."/>
        </authorList>
    </citation>
    <scope>NUCLEOTIDE SEQUENCE [LARGE SCALE GENOMIC DNA]</scope>
    <source>
        <strain evidence="1 2">H63</strain>
    </source>
</reference>
<dbReference type="Gene3D" id="3.50.50.60">
    <property type="entry name" value="FAD/NAD(P)-binding domain"/>
    <property type="match status" value="1"/>
</dbReference>
<evidence type="ECO:0000313" key="1">
    <source>
        <dbReference type="EMBL" id="WED43339.1"/>
    </source>
</evidence>
<evidence type="ECO:0000313" key="2">
    <source>
        <dbReference type="Proteomes" id="UP001222087"/>
    </source>
</evidence>
<organism evidence="1 2">
    <name type="scientific">Legionella cardiaca</name>
    <dbReference type="NCBI Taxonomy" id="1071983"/>
    <lineage>
        <taxon>Bacteria</taxon>
        <taxon>Pseudomonadati</taxon>
        <taxon>Pseudomonadota</taxon>
        <taxon>Gammaproteobacteria</taxon>
        <taxon>Legionellales</taxon>
        <taxon>Legionellaceae</taxon>
        <taxon>Legionella</taxon>
    </lineage>
</organism>
<dbReference type="Gene3D" id="3.30.70.1990">
    <property type="match status" value="1"/>
</dbReference>
<dbReference type="InterPro" id="IPR050281">
    <property type="entry name" value="Flavin_monoamine_oxidase"/>
</dbReference>
<dbReference type="Pfam" id="PF13450">
    <property type="entry name" value="NAD_binding_8"/>
    <property type="match status" value="1"/>
</dbReference>
<dbReference type="Proteomes" id="UP001222087">
    <property type="component" value="Chromosome"/>
</dbReference>
<dbReference type="PANTHER" id="PTHR10742:SF410">
    <property type="entry name" value="LYSINE-SPECIFIC HISTONE DEMETHYLASE 2"/>
    <property type="match status" value="1"/>
</dbReference>
<name>A0ABY8ARN2_9GAMM</name>
<dbReference type="InterPro" id="IPR036188">
    <property type="entry name" value="FAD/NAD-bd_sf"/>
</dbReference>
<gene>
    <name evidence="1" type="ORF">PXX05_00775</name>
</gene>
<protein>
    <submittedName>
        <fullName evidence="1">NAD(P)-binding protein</fullName>
    </submittedName>
</protein>
<proteinExistence type="predicted"/>
<sequence length="503" mass="56485">MPIGKKVFSDKDIFIIIGAGPSGLFAGRALVKSGVPQKNIVFLEKNNRVGGKCYSYTDLENPSLVTEYGAALIAHNYGVVLDAIFEKKITYETVLPTDIQSMGFMQQYLQKDTIGRIKFSAAFAEELIIYEKYLLEYKHARDNNLPLPKAFELPFVEFAKQKGLTKLNDLLRPLVTGFGYGAMQVCPTFAVFEYMGHTTIPGMQLIPTLLRQGPFYAIQGGIQRLMEAIAADFEVLTEADVQSIDRSNGISVEFLHQGQKKTLKGSYLILALSPLHWPKLGLDMSATEELAVKNLTYYRYPVAICKLKGHPPVQRFFENGLQPEGFGSLALITTRDADPQPKDRLCTAYVNLPQGKNDYNLSIDSTEGQKLKSELEHVEGMEAVQLIKTHTWEDYMSMLPWETRCKLQATQFETNTGYINSCLCFEDVGCVANYGTNLIAQTFAPQPTKVYDESLVTDIGRMYRLFKAPQQAPVKITQPKSSEIKFMQNSKEKEENTGTFLHF</sequence>
<dbReference type="EMBL" id="CP119078">
    <property type="protein sequence ID" value="WED43339.1"/>
    <property type="molecule type" value="Genomic_DNA"/>
</dbReference>
<accession>A0ABY8ARN2</accession>
<keyword evidence="2" id="KW-1185">Reference proteome</keyword>
<dbReference type="PANTHER" id="PTHR10742">
    <property type="entry name" value="FLAVIN MONOAMINE OXIDASE"/>
    <property type="match status" value="1"/>
</dbReference>
<dbReference type="Gene3D" id="1.10.405.20">
    <property type="match status" value="1"/>
</dbReference>
<dbReference type="SUPFAM" id="SSF51905">
    <property type="entry name" value="FAD/NAD(P)-binding domain"/>
    <property type="match status" value="1"/>
</dbReference>